<organism evidence="2 3">
    <name type="scientific">Streptomyces scabiei</name>
    <dbReference type="NCBI Taxonomy" id="1930"/>
    <lineage>
        <taxon>Bacteria</taxon>
        <taxon>Bacillati</taxon>
        <taxon>Actinomycetota</taxon>
        <taxon>Actinomycetes</taxon>
        <taxon>Kitasatosporales</taxon>
        <taxon>Streptomycetaceae</taxon>
        <taxon>Streptomyces</taxon>
    </lineage>
</organism>
<evidence type="ECO:0000313" key="3">
    <source>
        <dbReference type="Proteomes" id="UP000067448"/>
    </source>
</evidence>
<comment type="caution">
    <text evidence="2">The sequence shown here is derived from an EMBL/GenBank/DDBJ whole genome shotgun (WGS) entry which is preliminary data.</text>
</comment>
<dbReference type="AlphaFoldDB" id="A0A100JTJ2"/>
<evidence type="ECO:0000256" key="1">
    <source>
        <dbReference type="SAM" id="MobiDB-lite"/>
    </source>
</evidence>
<dbReference type="Proteomes" id="UP000067448">
    <property type="component" value="Unassembled WGS sequence"/>
</dbReference>
<reference evidence="3" key="1">
    <citation type="submission" date="2015-11" db="EMBL/GenBank/DDBJ databases">
        <authorList>
            <consortium name="Cross-ministerial Strategic Innovation Promotion Program (SIP) consortium"/>
            <person name="Tomihama T."/>
            <person name="Ikenaga M."/>
            <person name="Sakai M."/>
            <person name="Okubo T."/>
            <person name="Ikeda S."/>
        </authorList>
    </citation>
    <scope>NUCLEOTIDE SEQUENCE [LARGE SCALE GENOMIC DNA]</scope>
    <source>
        <strain evidence="3">S58</strain>
    </source>
</reference>
<proteinExistence type="predicted"/>
<sequence length="74" mass="8085">MSHTLGQVRSSETILDDGWPTRTRDVSYAGDVCMVHGNGDFNPADLSTVRGRFPSQHATTDGDVITAWPPVQQK</sequence>
<reference evidence="3" key="3">
    <citation type="submission" date="2016-02" db="EMBL/GenBank/DDBJ databases">
        <title>Draft genome of pathogenic Streptomyces sp. in Japan.</title>
        <authorList>
            <person name="Tomihama T."/>
            <person name="Ikenaga M."/>
            <person name="Sakai M."/>
            <person name="Okubo T."/>
            <person name="Ikeda S."/>
        </authorList>
    </citation>
    <scope>NUCLEOTIDE SEQUENCE [LARGE SCALE GENOMIC DNA]</scope>
    <source>
        <strain evidence="3">S58</strain>
    </source>
</reference>
<reference evidence="2 3" key="2">
    <citation type="journal article" date="2016" name="Genome Announc.">
        <title>Draft Genome Sequences of Streptomyces scabiei S58, Streptomyces turgidiscabies T45, and Streptomyces acidiscabies a10, the Pathogens of Potato Common Scab, Isolated in Japan.</title>
        <authorList>
            <person name="Tomihama T."/>
            <person name="Nishi Y."/>
            <person name="Sakai M."/>
            <person name="Ikenaga M."/>
            <person name="Okubo T."/>
            <person name="Ikeda S."/>
        </authorList>
    </citation>
    <scope>NUCLEOTIDE SEQUENCE [LARGE SCALE GENOMIC DNA]</scope>
    <source>
        <strain evidence="2 3">S58</strain>
    </source>
</reference>
<name>A0A100JTJ2_STRSC</name>
<feature type="region of interest" description="Disordered" evidence="1">
    <location>
        <begin position="55"/>
        <end position="74"/>
    </location>
</feature>
<dbReference type="EMBL" id="BCMM01000030">
    <property type="protein sequence ID" value="GAQ65426.1"/>
    <property type="molecule type" value="Genomic_DNA"/>
</dbReference>
<evidence type="ECO:0000313" key="2">
    <source>
        <dbReference type="EMBL" id="GAQ65426.1"/>
    </source>
</evidence>
<gene>
    <name evidence="2" type="ORF">SsS58_05835</name>
</gene>
<protein>
    <submittedName>
        <fullName evidence="2">Uncharacterized protein</fullName>
    </submittedName>
</protein>
<accession>A0A100JTJ2</accession>